<keyword evidence="4 9" id="KW-0812">Transmembrane</keyword>
<feature type="domain" description="Major facilitator superfamily (MFS) profile" evidence="10">
    <location>
        <begin position="28"/>
        <end position="486"/>
    </location>
</feature>
<evidence type="ECO:0000256" key="5">
    <source>
        <dbReference type="ARBA" id="ARBA00022989"/>
    </source>
</evidence>
<dbReference type="InterPro" id="IPR036259">
    <property type="entry name" value="MFS_trans_sf"/>
</dbReference>
<feature type="transmembrane region" description="Helical" evidence="9">
    <location>
        <begin position="391"/>
        <end position="418"/>
    </location>
</feature>
<feature type="transmembrane region" description="Helical" evidence="9">
    <location>
        <begin position="359"/>
        <end position="379"/>
    </location>
</feature>
<dbReference type="EMBL" id="FJUY01000019">
    <property type="protein sequence ID" value="CZT24078.1"/>
    <property type="molecule type" value="Genomic_DNA"/>
</dbReference>
<evidence type="ECO:0000256" key="4">
    <source>
        <dbReference type="ARBA" id="ARBA00022692"/>
    </source>
</evidence>
<dbReference type="InterPro" id="IPR005829">
    <property type="entry name" value="Sugar_transporter_CS"/>
</dbReference>
<dbReference type="PROSITE" id="PS00216">
    <property type="entry name" value="SUGAR_TRANSPORT_1"/>
    <property type="match status" value="2"/>
</dbReference>
<dbReference type="InterPro" id="IPR020846">
    <property type="entry name" value="MFS_dom"/>
</dbReference>
<evidence type="ECO:0000256" key="2">
    <source>
        <dbReference type="ARBA" id="ARBA00010992"/>
    </source>
</evidence>
<dbReference type="GO" id="GO:0005351">
    <property type="term" value="F:carbohydrate:proton symporter activity"/>
    <property type="evidence" value="ECO:0007669"/>
    <property type="project" value="TreeGrafter"/>
</dbReference>
<accession>A0A2D3VPX4</accession>
<evidence type="ECO:0000313" key="11">
    <source>
        <dbReference type="EMBL" id="CZT24078.1"/>
    </source>
</evidence>
<feature type="transmembrane region" description="Helical" evidence="9">
    <location>
        <begin position="196"/>
        <end position="217"/>
    </location>
</feature>
<keyword evidence="6 9" id="KW-0472">Membrane</keyword>
<keyword evidence="12" id="KW-1185">Reference proteome</keyword>
<dbReference type="InterPro" id="IPR050360">
    <property type="entry name" value="MFS_Sugar_Transporters"/>
</dbReference>
<name>A0A2D3VPX4_9PEZI</name>
<dbReference type="OrthoDB" id="508119at2759"/>
<evidence type="ECO:0000256" key="1">
    <source>
        <dbReference type="ARBA" id="ARBA00004141"/>
    </source>
</evidence>
<feature type="transmembrane region" description="Helical" evidence="9">
    <location>
        <begin position="290"/>
        <end position="312"/>
    </location>
</feature>
<dbReference type="Pfam" id="PF00083">
    <property type="entry name" value="Sugar_tr"/>
    <property type="match status" value="1"/>
</dbReference>
<dbReference type="Proteomes" id="UP000225277">
    <property type="component" value="Unassembled WGS sequence"/>
</dbReference>
<dbReference type="GeneID" id="35604856"/>
<evidence type="ECO:0000256" key="6">
    <source>
        <dbReference type="ARBA" id="ARBA00023136"/>
    </source>
</evidence>
<dbReference type="PRINTS" id="PR00171">
    <property type="entry name" value="SUGRTRNSPORT"/>
</dbReference>
<dbReference type="InterPro" id="IPR003663">
    <property type="entry name" value="Sugar/inositol_transpt"/>
</dbReference>
<comment type="similarity">
    <text evidence="2 7">Belongs to the major facilitator superfamily. Sugar transporter (TC 2.A.1.1) family.</text>
</comment>
<dbReference type="PROSITE" id="PS50850">
    <property type="entry name" value="MFS"/>
    <property type="match status" value="1"/>
</dbReference>
<dbReference type="NCBIfam" id="TIGR00879">
    <property type="entry name" value="SP"/>
    <property type="match status" value="1"/>
</dbReference>
<feature type="transmembrane region" description="Helical" evidence="9">
    <location>
        <begin position="332"/>
        <end position="350"/>
    </location>
</feature>
<dbReference type="GO" id="GO:0016020">
    <property type="term" value="C:membrane"/>
    <property type="evidence" value="ECO:0007669"/>
    <property type="project" value="UniProtKB-SubCell"/>
</dbReference>
<dbReference type="PANTHER" id="PTHR48022:SF21">
    <property type="entry name" value="QUINATE TRANSPORTER, PUTATIVE (AFU_ORTHOLOGUE AFUA_6G06960)-RELATED"/>
    <property type="match status" value="1"/>
</dbReference>
<dbReference type="PROSITE" id="PS00217">
    <property type="entry name" value="SUGAR_TRANSPORT_2"/>
    <property type="match status" value="1"/>
</dbReference>
<evidence type="ECO:0000256" key="3">
    <source>
        <dbReference type="ARBA" id="ARBA00022448"/>
    </source>
</evidence>
<dbReference type="FunFam" id="1.20.1250.20:FF:000026">
    <property type="entry name" value="MFS quinate transporter QutD"/>
    <property type="match status" value="1"/>
</dbReference>
<protein>
    <submittedName>
        <fullName evidence="11">Probable MFS quinate transporter</fullName>
    </submittedName>
</protein>
<evidence type="ECO:0000256" key="7">
    <source>
        <dbReference type="RuleBase" id="RU003346"/>
    </source>
</evidence>
<feature type="transmembrane region" description="Helical" evidence="9">
    <location>
        <begin position="105"/>
        <end position="123"/>
    </location>
</feature>
<dbReference type="SUPFAM" id="SSF103473">
    <property type="entry name" value="MFS general substrate transporter"/>
    <property type="match status" value="1"/>
</dbReference>
<feature type="transmembrane region" description="Helical" evidence="9">
    <location>
        <begin position="70"/>
        <end position="93"/>
    </location>
</feature>
<dbReference type="Gene3D" id="1.20.1250.20">
    <property type="entry name" value="MFS general substrate transporter like domains"/>
    <property type="match status" value="1"/>
</dbReference>
<sequence>MGIVQRIIRNDAAKTDPKEIYNWRVYLLCASACFGGMLFGMDTGIIGGVLKLDPFREKYGLPKASENKVLSANLEANIVSTLQAGCFLGALLASPAADRLGRRSGLMIAACLAIIGSIMQAAAEGYFGVMYTGRFIAGVGVGGASMITPLYTSENAPRAIRGALTGMYQFFIVTGVCIAFWINYGSLLHSSGTVQYVVPLALQALPAIILFFGMLISSETPRWLARKDRWEEAGRVLARIRHLPLDHPYVQTEMREMADQLEWESRIISGSRPIDLIKEMFTIPGNRKRAFITIGLMICQQMTGTNAINYYAPQIFSNLGLDGTESSLFATGIYGLLKMAGCAAFLILVADSLGRRKSLLWTSIAQGLCMFYIGTYIRIAPPKAGADVPPAGYAAIVMIYLFAVFFQFGWGPVCWIYVSEIPTARLRAMNVALGAATQWLFNFVVARATPNMIATVGEGGFGAYYIYGSFCFSMFVFTWFFIPETKGISLEKMDELFGVVSGNSKEMDIERSDRAASDAADNKGEINISHVEKR</sequence>
<feature type="transmembrane region" description="Helical" evidence="9">
    <location>
        <begin position="25"/>
        <end position="50"/>
    </location>
</feature>
<feature type="transmembrane region" description="Helical" evidence="9">
    <location>
        <begin position="129"/>
        <end position="151"/>
    </location>
</feature>
<feature type="transmembrane region" description="Helical" evidence="9">
    <location>
        <begin position="163"/>
        <end position="184"/>
    </location>
</feature>
<organism evidence="11 12">
    <name type="scientific">Ramularia collo-cygni</name>
    <dbReference type="NCBI Taxonomy" id="112498"/>
    <lineage>
        <taxon>Eukaryota</taxon>
        <taxon>Fungi</taxon>
        <taxon>Dikarya</taxon>
        <taxon>Ascomycota</taxon>
        <taxon>Pezizomycotina</taxon>
        <taxon>Dothideomycetes</taxon>
        <taxon>Dothideomycetidae</taxon>
        <taxon>Mycosphaerellales</taxon>
        <taxon>Mycosphaerellaceae</taxon>
        <taxon>Ramularia</taxon>
    </lineage>
</organism>
<feature type="transmembrane region" description="Helical" evidence="9">
    <location>
        <begin position="430"/>
        <end position="449"/>
    </location>
</feature>
<proteinExistence type="inferred from homology"/>
<keyword evidence="5 9" id="KW-1133">Transmembrane helix</keyword>
<dbReference type="RefSeq" id="XP_023630802.1">
    <property type="nucleotide sequence ID" value="XM_023775034.1"/>
</dbReference>
<gene>
    <name evidence="11" type="ORF">RCC_09795</name>
</gene>
<dbReference type="AlphaFoldDB" id="A0A2D3VPX4"/>
<evidence type="ECO:0000256" key="8">
    <source>
        <dbReference type="SAM" id="MobiDB-lite"/>
    </source>
</evidence>
<feature type="region of interest" description="Disordered" evidence="8">
    <location>
        <begin position="511"/>
        <end position="534"/>
    </location>
</feature>
<keyword evidence="3 7" id="KW-0813">Transport</keyword>
<comment type="subcellular location">
    <subcellularLocation>
        <location evidence="1">Membrane</location>
        <topology evidence="1">Multi-pass membrane protein</topology>
    </subcellularLocation>
</comment>
<evidence type="ECO:0000313" key="12">
    <source>
        <dbReference type="Proteomes" id="UP000225277"/>
    </source>
</evidence>
<feature type="transmembrane region" description="Helical" evidence="9">
    <location>
        <begin position="461"/>
        <end position="482"/>
    </location>
</feature>
<dbReference type="PANTHER" id="PTHR48022">
    <property type="entry name" value="PLASTIDIC GLUCOSE TRANSPORTER 4"/>
    <property type="match status" value="1"/>
</dbReference>
<dbReference type="InterPro" id="IPR005828">
    <property type="entry name" value="MFS_sugar_transport-like"/>
</dbReference>
<reference evidence="11 12" key="1">
    <citation type="submission" date="2016-03" db="EMBL/GenBank/DDBJ databases">
        <authorList>
            <person name="Ploux O."/>
        </authorList>
    </citation>
    <scope>NUCLEOTIDE SEQUENCE [LARGE SCALE GENOMIC DNA]</scope>
    <source>
        <strain evidence="11 12">URUG2</strain>
    </source>
</reference>
<evidence type="ECO:0000259" key="10">
    <source>
        <dbReference type="PROSITE" id="PS50850"/>
    </source>
</evidence>
<evidence type="ECO:0000256" key="9">
    <source>
        <dbReference type="SAM" id="Phobius"/>
    </source>
</evidence>